<proteinExistence type="predicted"/>
<organism evidence="2 3">
    <name type="scientific">Brevibacterium casei</name>
    <dbReference type="NCBI Taxonomy" id="33889"/>
    <lineage>
        <taxon>Bacteria</taxon>
        <taxon>Bacillati</taxon>
        <taxon>Actinomycetota</taxon>
        <taxon>Actinomycetes</taxon>
        <taxon>Micrococcales</taxon>
        <taxon>Brevibacteriaceae</taxon>
        <taxon>Brevibacterium</taxon>
    </lineage>
</organism>
<dbReference type="Proteomes" id="UP000076612">
    <property type="component" value="Unassembled WGS sequence"/>
</dbReference>
<gene>
    <name evidence="2" type="ORF">AVW13_11740</name>
</gene>
<evidence type="ECO:0000313" key="2">
    <source>
        <dbReference type="EMBL" id="KZE19122.1"/>
    </source>
</evidence>
<evidence type="ECO:0000313" key="3">
    <source>
        <dbReference type="Proteomes" id="UP000076612"/>
    </source>
</evidence>
<reference evidence="3" key="1">
    <citation type="submission" date="2016-01" db="EMBL/GenBank/DDBJ databases">
        <title>Draft genome of Chromobacterium sp. F49.</title>
        <authorList>
            <person name="Hong K.W."/>
        </authorList>
    </citation>
    <scope>NUCLEOTIDE SEQUENCE [LARGE SCALE GENOMIC DNA]</scope>
    <source>
        <strain evidence="3">M40</strain>
    </source>
</reference>
<dbReference type="EMBL" id="LQQR01000020">
    <property type="protein sequence ID" value="KZE19122.1"/>
    <property type="molecule type" value="Genomic_DNA"/>
</dbReference>
<name>A0AB34XUN8_9MICO</name>
<keyword evidence="1" id="KW-1133">Transmembrane helix</keyword>
<accession>A0AB34XUN8</accession>
<feature type="transmembrane region" description="Helical" evidence="1">
    <location>
        <begin position="6"/>
        <end position="31"/>
    </location>
</feature>
<sequence>MEIIIFLLIIGALFFIGLPLLGAWLGFGLFVSDEKQRKRDEANADEILDRIFDGSPTVVHAPKDSKIGYDVLVKGAAERGYKLSHSEGPEIARTHVFDKIDD</sequence>
<keyword evidence="1" id="KW-0812">Transmembrane</keyword>
<evidence type="ECO:0000256" key="1">
    <source>
        <dbReference type="SAM" id="Phobius"/>
    </source>
</evidence>
<dbReference type="RefSeq" id="WP_063250080.1">
    <property type="nucleotide sequence ID" value="NZ_LQQR01000020.1"/>
</dbReference>
<comment type="caution">
    <text evidence="2">The sequence shown here is derived from an EMBL/GenBank/DDBJ whole genome shotgun (WGS) entry which is preliminary data.</text>
</comment>
<protein>
    <submittedName>
        <fullName evidence="2">Uncharacterized protein</fullName>
    </submittedName>
</protein>
<keyword evidence="1" id="KW-0472">Membrane</keyword>
<dbReference type="AlphaFoldDB" id="A0AB34XUN8"/>